<dbReference type="GeneID" id="12445624"/>
<comment type="subcellular location">
    <subcellularLocation>
        <location evidence="1">Cell membrane</location>
        <topology evidence="1">Multi-pass membrane protein</topology>
    </subcellularLocation>
</comment>
<dbReference type="AlphaFoldDB" id="G0LFY3"/>
<comment type="cofactor">
    <cofactor evidence="1">
        <name>Fe(2+)</name>
        <dbReference type="ChEBI" id="CHEBI:29033"/>
    </cofactor>
</comment>
<dbReference type="GO" id="GO:0005506">
    <property type="term" value="F:iron ion binding"/>
    <property type="evidence" value="ECO:0007669"/>
    <property type="project" value="UniProtKB-UniRule"/>
</dbReference>
<feature type="binding site" evidence="1">
    <location>
        <position position="60"/>
    </location>
    <ligand>
        <name>Fe cation</name>
        <dbReference type="ChEBI" id="CHEBI:24875"/>
    </ligand>
</feature>
<gene>
    <name evidence="2" type="primary">blh</name>
    <name evidence="2" type="ordered locus">Hqrw_1021</name>
</gene>
<dbReference type="GO" id="GO:0010436">
    <property type="term" value="F:carotenoid dioxygenase activity"/>
    <property type="evidence" value="ECO:0007669"/>
    <property type="project" value="UniProtKB-UniRule"/>
</dbReference>
<feature type="transmembrane region" description="Helical" evidence="1">
    <location>
        <begin position="193"/>
        <end position="211"/>
    </location>
</feature>
<dbReference type="NCBIfam" id="TIGR03753">
    <property type="entry name" value="blh_monoox"/>
    <property type="match status" value="1"/>
</dbReference>
<evidence type="ECO:0000313" key="3">
    <source>
        <dbReference type="Proteomes" id="UP000007954"/>
    </source>
</evidence>
<keyword evidence="1" id="KW-0223">Dioxygenase</keyword>
<feature type="transmembrane region" description="Helical" evidence="1">
    <location>
        <begin position="19"/>
        <end position="37"/>
    </location>
</feature>
<keyword evidence="1" id="KW-0479">Metal-binding</keyword>
<keyword evidence="1" id="KW-1003">Cell membrane</keyword>
<keyword evidence="1 2" id="KW-0560">Oxidoreductase</keyword>
<proteinExistence type="inferred from homology"/>
<name>G0LFY3_HALWC</name>
<feature type="transmembrane region" description="Helical" evidence="1">
    <location>
        <begin position="81"/>
        <end position="101"/>
    </location>
</feature>
<evidence type="ECO:0000256" key="1">
    <source>
        <dbReference type="HAMAP-Rule" id="MF_02093"/>
    </source>
</evidence>
<feature type="transmembrane region" description="Helical" evidence="1">
    <location>
        <begin position="231"/>
        <end position="251"/>
    </location>
</feature>
<dbReference type="GO" id="GO:0003834">
    <property type="term" value="F:beta-carotene 15,15'-dioxygenase activity"/>
    <property type="evidence" value="ECO:0007669"/>
    <property type="project" value="UniProtKB-EC"/>
</dbReference>
<feature type="transmembrane region" description="Helical" evidence="1">
    <location>
        <begin position="49"/>
        <end position="69"/>
    </location>
</feature>
<comment type="catalytic activity">
    <reaction evidence="1">
        <text>all-trans-beta-carotene + O2 = 2 all-trans-retinal</text>
        <dbReference type="Rhea" id="RHEA:32887"/>
        <dbReference type="ChEBI" id="CHEBI:15379"/>
        <dbReference type="ChEBI" id="CHEBI:17579"/>
        <dbReference type="ChEBI" id="CHEBI:17898"/>
        <dbReference type="EC" id="1.13.11.63"/>
    </reaction>
</comment>
<feature type="binding site" evidence="1">
    <location>
        <position position="257"/>
    </location>
    <ligand>
        <name>Fe cation</name>
        <dbReference type="ChEBI" id="CHEBI:24875"/>
    </ligand>
</feature>
<organism evidence="2 3">
    <name type="scientific">Haloquadratum walsbyi (strain DSM 16854 / JCM 12705 / C23)</name>
    <dbReference type="NCBI Taxonomy" id="768065"/>
    <lineage>
        <taxon>Archaea</taxon>
        <taxon>Methanobacteriati</taxon>
        <taxon>Methanobacteriota</taxon>
        <taxon>Stenosarchaea group</taxon>
        <taxon>Halobacteria</taxon>
        <taxon>Halobacteriales</taxon>
        <taxon>Haloferacaceae</taxon>
        <taxon>Haloquadratum</taxon>
    </lineage>
</organism>
<dbReference type="Proteomes" id="UP000007954">
    <property type="component" value="Chromosome"/>
</dbReference>
<dbReference type="Pfam" id="PF15461">
    <property type="entry name" value="BCD"/>
    <property type="match status" value="1"/>
</dbReference>
<dbReference type="HOGENOM" id="CLU_068196_0_0_2"/>
<reference evidence="2 3" key="1">
    <citation type="journal article" date="2011" name="PLoS ONE">
        <title>Haloquadratum walsbyi: limited diversity in a global pond.</title>
        <authorList>
            <person name="Dyall-Smith M."/>
            <person name="Pfeiffer F."/>
            <person name="Klee K."/>
            <person name="Palm P."/>
            <person name="Gross K."/>
            <person name="Schuster S.C."/>
            <person name="Rampp M."/>
            <person name="Oesterhelt D."/>
        </authorList>
    </citation>
    <scope>NUCLEOTIDE SEQUENCE [LARGE SCALE GENOMIC DNA]</scope>
    <source>
        <strain evidence="3">DSM 16854 / JCM 12705 / C23</strain>
    </source>
</reference>
<dbReference type="EMBL" id="FR746099">
    <property type="protein sequence ID" value="CCC39003.1"/>
    <property type="molecule type" value="Genomic_DNA"/>
</dbReference>
<comment type="function">
    <text evidence="1">Catalyzes the cleavage of beta-carotene at its central double bond (15,15') to yield two molecules of all-trans-retinal.</text>
</comment>
<feature type="transmembrane region" description="Helical" evidence="1">
    <location>
        <begin position="107"/>
        <end position="130"/>
    </location>
</feature>
<feature type="binding site" evidence="1">
    <location>
        <position position="117"/>
    </location>
    <ligand>
        <name>Fe cation</name>
        <dbReference type="ChEBI" id="CHEBI:24875"/>
    </ligand>
</feature>
<keyword evidence="1" id="KW-1133">Transmembrane helix</keyword>
<keyword evidence="1" id="KW-0812">Transmembrane</keyword>
<feature type="transmembrane region" description="Helical" evidence="1">
    <location>
        <begin position="318"/>
        <end position="338"/>
    </location>
</feature>
<keyword evidence="1" id="KW-0408">Iron</keyword>
<evidence type="ECO:0000313" key="2">
    <source>
        <dbReference type="EMBL" id="CCC39003.1"/>
    </source>
</evidence>
<dbReference type="KEGG" id="hwc:Hqrw_1021"/>
<comment type="similarity">
    <text evidence="1">Belongs to the Brp/Blh beta-carotene diooxygenase family.</text>
</comment>
<feature type="binding site" evidence="1">
    <location>
        <position position="253"/>
    </location>
    <ligand>
        <name>Fe cation</name>
        <dbReference type="ChEBI" id="CHEBI:24875"/>
    </ligand>
</feature>
<dbReference type="InterPro" id="IPR022270">
    <property type="entry name" value="Blh_diox"/>
</dbReference>
<dbReference type="RefSeq" id="WP_014554963.1">
    <property type="nucleotide sequence ID" value="NC_017459.1"/>
</dbReference>
<dbReference type="GO" id="GO:0016121">
    <property type="term" value="P:carotene catabolic process"/>
    <property type="evidence" value="ECO:0007669"/>
    <property type="project" value="UniProtKB-UniRule"/>
</dbReference>
<keyword evidence="1" id="KW-0472">Membrane</keyword>
<protein>
    <recommendedName>
        <fullName evidence="1">Probable beta-carotene 15,15'-dioxygenase</fullName>
        <ecNumber evidence="1">1.13.11.63</ecNumber>
    </recommendedName>
</protein>
<feature type="transmembrane region" description="Helical" evidence="1">
    <location>
        <begin position="167"/>
        <end position="186"/>
    </location>
</feature>
<feature type="transmembrane region" description="Helical" evidence="1">
    <location>
        <begin position="288"/>
        <end position="306"/>
    </location>
</feature>
<dbReference type="EC" id="1.13.11.63" evidence="1"/>
<dbReference type="HAMAP" id="MF_02093">
    <property type="entry name" value="Beta_carotene_diox"/>
    <property type="match status" value="1"/>
</dbReference>
<accession>G0LFY3</accession>
<sequence length="345" mass="38037">MAVSESLSDTTRQVLERSVFIPAWLILIGCILLAPLVESLSPRLRYLPFALSLLIFGLPHGAVDHLTPARTVNTPVTVRSMLSVGGLYLSIGGVYLGWWFFAPTSAAIMFVFITLLHWGQGDLYAILSFLDADHLPTRFERALSIVTRGAMPMLIPLIAHPMSYQRVLIGFIELFSVSTVSIGFLFSSPIRNVVTAVIIGLSIMTIAAGAWRVYTGASARPYLIDAGEIGLLWAFFIALPPIFAVGVYFCIWHSLRHIARLAIIDHPSRQALDSAHIRPAVWRFVRDAVPLTAAALLFFASLYILVPRQPNNIESLAAFYLVGIAALTAPHVVIVSWMDRMQAVW</sequence>
<dbReference type="OrthoDB" id="330454at2157"/>
<dbReference type="GO" id="GO:0005886">
    <property type="term" value="C:plasma membrane"/>
    <property type="evidence" value="ECO:0007669"/>
    <property type="project" value="UniProtKB-SubCell"/>
</dbReference>